<sequence length="264" mass="28014">MTIAIPGFDAVIFDWAGTTIDYGCFAPVRALLEAFSDCGVEATVEEARQPMGLLKHNHIEAMLHMERIAGAWAATHGGAAPTAASVDEVYRRFEPQLIDMLPRYATPKPGVTDAVAELRAAGLKIGSTTGYTDTMMAIVAPQAASEGYRPDFMITPDGVDGHGRPAPYMIFANMRALGLTDVRRVVKVGDTVSDIKEGKHAGCYTIGVTEGSSLMGLGIAEFKALDEAGKAAARRRTRDAFAEAGADAVIDTMAELPALLARLV</sequence>
<dbReference type="GO" id="GO:0019700">
    <property type="term" value="P:organic phosphonate catabolic process"/>
    <property type="evidence" value="ECO:0007669"/>
    <property type="project" value="InterPro"/>
</dbReference>
<comment type="caution">
    <text evidence="1">The sequence shown here is derived from an EMBL/GenBank/DDBJ whole genome shotgun (WGS) entry which is preliminary data.</text>
</comment>
<dbReference type="Pfam" id="PF00702">
    <property type="entry name" value="Hydrolase"/>
    <property type="match status" value="1"/>
</dbReference>
<dbReference type="Gene3D" id="1.10.150.240">
    <property type="entry name" value="Putative phosphatase, domain 2"/>
    <property type="match status" value="1"/>
</dbReference>
<dbReference type="SUPFAM" id="SSF56784">
    <property type="entry name" value="HAD-like"/>
    <property type="match status" value="1"/>
</dbReference>
<evidence type="ECO:0000313" key="2">
    <source>
        <dbReference type="Proteomes" id="UP000718821"/>
    </source>
</evidence>
<dbReference type="EC" id="3.11.1.1" evidence="1"/>
<dbReference type="HAMAP" id="MF_01375">
    <property type="entry name" value="PhnX"/>
    <property type="match status" value="1"/>
</dbReference>
<dbReference type="PANTHER" id="PTHR43434:SF19">
    <property type="entry name" value="PHOSPHONOACETALDEHYDE HYDROLASE"/>
    <property type="match status" value="1"/>
</dbReference>
<dbReference type="RefSeq" id="WP_204467024.1">
    <property type="nucleotide sequence ID" value="NZ_JACLYU010000001.1"/>
</dbReference>
<dbReference type="NCBIfam" id="TIGR01422">
    <property type="entry name" value="phosphonatase"/>
    <property type="match status" value="1"/>
</dbReference>
<proteinExistence type="inferred from homology"/>
<dbReference type="SFLD" id="SFLDG01129">
    <property type="entry name" value="C1.5:_HAD__Beta-PGM__Phosphata"/>
    <property type="match status" value="1"/>
</dbReference>
<organism evidence="1 2">
    <name type="scientific">Bifidobacterium pullorum subsp. saeculare</name>
    <dbReference type="NCBI Taxonomy" id="78257"/>
    <lineage>
        <taxon>Bacteria</taxon>
        <taxon>Bacillati</taxon>
        <taxon>Actinomycetota</taxon>
        <taxon>Actinomycetes</taxon>
        <taxon>Bifidobacteriales</taxon>
        <taxon>Bifidobacteriaceae</taxon>
        <taxon>Bifidobacterium</taxon>
    </lineage>
</organism>
<dbReference type="Gene3D" id="3.40.50.1000">
    <property type="entry name" value="HAD superfamily/HAD-like"/>
    <property type="match status" value="1"/>
</dbReference>
<dbReference type="InterPro" id="IPR036412">
    <property type="entry name" value="HAD-like_sf"/>
</dbReference>
<dbReference type="Proteomes" id="UP000718821">
    <property type="component" value="Unassembled WGS sequence"/>
</dbReference>
<dbReference type="GO" id="GO:0008967">
    <property type="term" value="F:phosphoglycolate phosphatase activity"/>
    <property type="evidence" value="ECO:0007669"/>
    <property type="project" value="TreeGrafter"/>
</dbReference>
<reference evidence="1" key="2">
    <citation type="journal article" date="2021" name="Sci. Rep.">
        <title>The distribution of antibiotic resistance genes in chicken gut microbiota commensals.</title>
        <authorList>
            <person name="Juricova H."/>
            <person name="Matiasovicova J."/>
            <person name="Kubasova T."/>
            <person name="Cejkova D."/>
            <person name="Rychlik I."/>
        </authorList>
    </citation>
    <scope>NUCLEOTIDE SEQUENCE</scope>
    <source>
        <strain evidence="1">An836</strain>
    </source>
</reference>
<dbReference type="GO" id="GO:0005829">
    <property type="term" value="C:cytosol"/>
    <property type="evidence" value="ECO:0007669"/>
    <property type="project" value="TreeGrafter"/>
</dbReference>
<gene>
    <name evidence="1" type="ORF">H7U32_00300</name>
</gene>
<dbReference type="InterPro" id="IPR023214">
    <property type="entry name" value="HAD_sf"/>
</dbReference>
<reference evidence="1" key="1">
    <citation type="submission" date="2020-08" db="EMBL/GenBank/DDBJ databases">
        <authorList>
            <person name="Cejkova D."/>
            <person name="Kubasova T."/>
            <person name="Jahodarova E."/>
            <person name="Rychlik I."/>
        </authorList>
    </citation>
    <scope>NUCLEOTIDE SEQUENCE</scope>
    <source>
        <strain evidence="1">An836</strain>
    </source>
</reference>
<dbReference type="EMBL" id="JACLYU010000001">
    <property type="protein sequence ID" value="MBM6698797.1"/>
    <property type="molecule type" value="Genomic_DNA"/>
</dbReference>
<dbReference type="SFLD" id="SFLDS00003">
    <property type="entry name" value="Haloacid_Dehalogenase"/>
    <property type="match status" value="1"/>
</dbReference>
<accession>A0A938WW70</accession>
<dbReference type="SFLD" id="SFLDG01135">
    <property type="entry name" value="C1.5.6:_HAD__Beta-PGM__Phospha"/>
    <property type="match status" value="1"/>
</dbReference>
<dbReference type="AlphaFoldDB" id="A0A938WW70"/>
<protein>
    <submittedName>
        <fullName evidence="1">Phosphonoacetaldehyde hydrolase</fullName>
        <ecNumber evidence="1">3.11.1.1</ecNumber>
    </submittedName>
</protein>
<dbReference type="InterPro" id="IPR023198">
    <property type="entry name" value="PGP-like_dom2"/>
</dbReference>
<dbReference type="PANTHER" id="PTHR43434">
    <property type="entry name" value="PHOSPHOGLYCOLATE PHOSPHATASE"/>
    <property type="match status" value="1"/>
</dbReference>
<dbReference type="InterPro" id="IPR006323">
    <property type="entry name" value="Phosphonoacetald_hydro"/>
</dbReference>
<dbReference type="GO" id="GO:0006281">
    <property type="term" value="P:DNA repair"/>
    <property type="evidence" value="ECO:0007669"/>
    <property type="project" value="TreeGrafter"/>
</dbReference>
<keyword evidence="2" id="KW-1185">Reference proteome</keyword>
<evidence type="ECO:0000313" key="1">
    <source>
        <dbReference type="EMBL" id="MBM6698797.1"/>
    </source>
</evidence>
<keyword evidence="1" id="KW-0378">Hydrolase</keyword>
<dbReference type="InterPro" id="IPR050155">
    <property type="entry name" value="HAD-like_hydrolase_sf"/>
</dbReference>
<name>A0A938WW70_9BIFI</name>
<dbReference type="GO" id="GO:0050194">
    <property type="term" value="F:phosphonoacetaldehyde hydrolase activity"/>
    <property type="evidence" value="ECO:0007669"/>
    <property type="project" value="UniProtKB-EC"/>
</dbReference>